<comment type="caution">
    <text evidence="2">The sequence shown here is derived from an EMBL/GenBank/DDBJ whole genome shotgun (WGS) entry which is preliminary data.</text>
</comment>
<feature type="non-terminal residue" evidence="2">
    <location>
        <position position="216"/>
    </location>
</feature>
<gene>
    <name evidence="2" type="ORF">EW146_g7946</name>
</gene>
<dbReference type="OrthoDB" id="1597724at2759"/>
<dbReference type="GO" id="GO:0003924">
    <property type="term" value="F:GTPase activity"/>
    <property type="evidence" value="ECO:0007669"/>
    <property type="project" value="TreeGrafter"/>
</dbReference>
<sequence length="216" mass="24679">MLAALFVGQLQNLHKACLLRNPMHIDGYNFAEVVGKACACCEIRFSKSAKETDVSDEDTAWNWVQELRLLEEELRRVAEQLRKDETKKMINTIERSFKELISEPVDLLLNKASPDMWDSIRWTFKETLVKADTSYLTTAKGFDCTVEENAVTLASLHKRAWIALRAKIDEQTVDNVILGKLCACLEEHFRCDDAGVPRVWKPEDDIDGAFKKAKDQ</sequence>
<proteinExistence type="predicted"/>
<organism evidence="2 3">
    <name type="scientific">Bondarzewia mesenterica</name>
    <dbReference type="NCBI Taxonomy" id="1095465"/>
    <lineage>
        <taxon>Eukaryota</taxon>
        <taxon>Fungi</taxon>
        <taxon>Dikarya</taxon>
        <taxon>Basidiomycota</taxon>
        <taxon>Agaricomycotina</taxon>
        <taxon>Agaricomycetes</taxon>
        <taxon>Russulales</taxon>
        <taxon>Bondarzewiaceae</taxon>
        <taxon>Bondarzewia</taxon>
    </lineage>
</organism>
<dbReference type="PANTHER" id="PTHR45923">
    <property type="entry name" value="PROTEIN SEY1"/>
    <property type="match status" value="1"/>
</dbReference>
<reference evidence="2 3" key="1">
    <citation type="submission" date="2019-02" db="EMBL/GenBank/DDBJ databases">
        <title>Genome sequencing of the rare red list fungi Bondarzewia mesenterica.</title>
        <authorList>
            <person name="Buettner E."/>
            <person name="Kellner H."/>
        </authorList>
    </citation>
    <scope>NUCLEOTIDE SEQUENCE [LARGE SCALE GENOMIC DNA]</scope>
    <source>
        <strain evidence="2 3">DSM 108281</strain>
    </source>
</reference>
<dbReference type="GO" id="GO:0005783">
    <property type="term" value="C:endoplasmic reticulum"/>
    <property type="evidence" value="ECO:0007669"/>
    <property type="project" value="TreeGrafter"/>
</dbReference>
<dbReference type="InterPro" id="IPR046758">
    <property type="entry name" value="Sey1/RHD3-like_3HB"/>
</dbReference>
<evidence type="ECO:0000259" key="1">
    <source>
        <dbReference type="Pfam" id="PF20428"/>
    </source>
</evidence>
<dbReference type="AlphaFoldDB" id="A0A4S4LID4"/>
<feature type="domain" description="Sey1/RHD3-like three-helix bundle" evidence="1">
    <location>
        <begin position="5"/>
        <end position="215"/>
    </location>
</feature>
<protein>
    <recommendedName>
        <fullName evidence="1">Sey1/RHD3-like three-helix bundle domain-containing protein</fullName>
    </recommendedName>
</protein>
<evidence type="ECO:0000313" key="3">
    <source>
        <dbReference type="Proteomes" id="UP000310158"/>
    </source>
</evidence>
<dbReference type="GO" id="GO:0016320">
    <property type="term" value="P:endoplasmic reticulum membrane fusion"/>
    <property type="evidence" value="ECO:0007669"/>
    <property type="project" value="TreeGrafter"/>
</dbReference>
<dbReference type="PANTHER" id="PTHR45923:SF2">
    <property type="entry name" value="PROTEIN SEY1"/>
    <property type="match status" value="1"/>
</dbReference>
<dbReference type="Proteomes" id="UP000310158">
    <property type="component" value="Unassembled WGS sequence"/>
</dbReference>
<dbReference type="Pfam" id="PF20428">
    <property type="entry name" value="Sey1_3HB"/>
    <property type="match status" value="1"/>
</dbReference>
<name>A0A4S4LID4_9AGAM</name>
<dbReference type="InterPro" id="IPR008803">
    <property type="entry name" value="RHD3/Sey1"/>
</dbReference>
<evidence type="ECO:0000313" key="2">
    <source>
        <dbReference type="EMBL" id="THH11699.1"/>
    </source>
</evidence>
<keyword evidence="3" id="KW-1185">Reference proteome</keyword>
<accession>A0A4S4LID4</accession>
<dbReference type="EMBL" id="SGPL01000499">
    <property type="protein sequence ID" value="THH11699.1"/>
    <property type="molecule type" value="Genomic_DNA"/>
</dbReference>